<dbReference type="PANTHER" id="PTHR21666">
    <property type="entry name" value="PEPTIDASE-RELATED"/>
    <property type="match status" value="1"/>
</dbReference>
<sequence length="321" mass="37391">MSKLDLNNFGQYFINEEFEMLYKATSIDFQQLLGLNEFINVCHSYKQGIQELKKFSEKEWFGTTQVIWIDQNKEKAIQLAYDSNQVITGFYLKPFVTYDSDQKWTENQYRMPICDEWFVFWGGTNEFDNYHYVYENQRYAYDLVRIINGATYEGTNLINDNYFAFGTDVVAPLHGKVVKVVDGIKDNVPGEMNEHYPAGNYVVIEHPNKEYSMIAHFKNGSILVKEGEHVKEEQLLGQCGNSGNSSEAHIHFQVMDRPQFEKAKSIRIQFKNQRESVQGDIVNPLPFDQNKMETFDKVDNSLTFTEIVLMIPKIIGQYFKG</sequence>
<comment type="caution">
    <text evidence="2">The sequence shown here is derived from an EMBL/GenBank/DDBJ whole genome shotgun (WGS) entry which is preliminary data.</text>
</comment>
<dbReference type="GO" id="GO:0004222">
    <property type="term" value="F:metalloendopeptidase activity"/>
    <property type="evidence" value="ECO:0007669"/>
    <property type="project" value="TreeGrafter"/>
</dbReference>
<dbReference type="InterPro" id="IPR016047">
    <property type="entry name" value="M23ase_b-sheet_dom"/>
</dbReference>
<dbReference type="InterPro" id="IPR011055">
    <property type="entry name" value="Dup_hybrid_motif"/>
</dbReference>
<dbReference type="RefSeq" id="WP_118888757.1">
    <property type="nucleotide sequence ID" value="NZ_PHUT01000002.1"/>
</dbReference>
<proteinExistence type="predicted"/>
<dbReference type="CDD" id="cd12797">
    <property type="entry name" value="M23_peptidase"/>
    <property type="match status" value="1"/>
</dbReference>
<dbReference type="Gene3D" id="2.70.70.10">
    <property type="entry name" value="Glucose Permease (Domain IIA)"/>
    <property type="match status" value="1"/>
</dbReference>
<dbReference type="Proteomes" id="UP000285456">
    <property type="component" value="Unassembled WGS sequence"/>
</dbReference>
<organism evidence="2 3">
    <name type="scientific">Oceanobacillus profundus</name>
    <dbReference type="NCBI Taxonomy" id="372463"/>
    <lineage>
        <taxon>Bacteria</taxon>
        <taxon>Bacillati</taxon>
        <taxon>Bacillota</taxon>
        <taxon>Bacilli</taxon>
        <taxon>Bacillales</taxon>
        <taxon>Bacillaceae</taxon>
        <taxon>Oceanobacillus</taxon>
    </lineage>
</organism>
<accession>A0A417YLY1</accession>
<protein>
    <submittedName>
        <fullName evidence="2">M23 family peptidase</fullName>
    </submittedName>
</protein>
<name>A0A417YLY1_9BACI</name>
<dbReference type="OrthoDB" id="9809488at2"/>
<dbReference type="EMBL" id="QWEH01000002">
    <property type="protein sequence ID" value="RHW34470.1"/>
    <property type="molecule type" value="Genomic_DNA"/>
</dbReference>
<dbReference type="Pfam" id="PF01551">
    <property type="entry name" value="Peptidase_M23"/>
    <property type="match status" value="1"/>
</dbReference>
<evidence type="ECO:0000313" key="2">
    <source>
        <dbReference type="EMBL" id="RHW34470.1"/>
    </source>
</evidence>
<dbReference type="AlphaFoldDB" id="A0A417YLY1"/>
<feature type="domain" description="M23ase beta-sheet core" evidence="1">
    <location>
        <begin position="165"/>
        <end position="256"/>
    </location>
</feature>
<evidence type="ECO:0000259" key="1">
    <source>
        <dbReference type="Pfam" id="PF01551"/>
    </source>
</evidence>
<gene>
    <name evidence="2" type="ORF">D1B32_04710</name>
</gene>
<keyword evidence="3" id="KW-1185">Reference proteome</keyword>
<dbReference type="InterPro" id="IPR050570">
    <property type="entry name" value="Cell_wall_metabolism_enzyme"/>
</dbReference>
<evidence type="ECO:0000313" key="3">
    <source>
        <dbReference type="Proteomes" id="UP000285456"/>
    </source>
</evidence>
<dbReference type="SUPFAM" id="SSF51261">
    <property type="entry name" value="Duplicated hybrid motif"/>
    <property type="match status" value="1"/>
</dbReference>
<reference evidence="2 3" key="1">
    <citation type="journal article" date="2007" name="Int. J. Syst. Evol. Microbiol.">
        <title>Oceanobacillus profundus sp. nov., isolated from a deep-sea sediment core.</title>
        <authorList>
            <person name="Kim Y.G."/>
            <person name="Choi D.H."/>
            <person name="Hyun S."/>
            <person name="Cho B.C."/>
        </authorList>
    </citation>
    <scope>NUCLEOTIDE SEQUENCE [LARGE SCALE GENOMIC DNA]</scope>
    <source>
        <strain evidence="2 3">DSM 18246</strain>
    </source>
</reference>
<dbReference type="PANTHER" id="PTHR21666:SF270">
    <property type="entry name" value="MUREIN HYDROLASE ACTIVATOR ENVC"/>
    <property type="match status" value="1"/>
</dbReference>